<reference evidence="2 3" key="1">
    <citation type="submission" date="2019-09" db="EMBL/GenBank/DDBJ databases">
        <title>The hologenome of the rock-dwelling lichen Lasallia pustulata.</title>
        <authorList>
            <person name="Greshake Tzovaras B."/>
            <person name="Segers F."/>
            <person name="Bicker A."/>
            <person name="Dal Grande F."/>
            <person name="Otte J."/>
            <person name="Hankeln T."/>
            <person name="Schmitt I."/>
            <person name="Ebersberger I."/>
        </authorList>
    </citation>
    <scope>NUCLEOTIDE SEQUENCE [LARGE SCALE GENOMIC DNA]</scope>
    <source>
        <strain evidence="2">A1-1</strain>
    </source>
</reference>
<dbReference type="InterPro" id="IPR006966">
    <property type="entry name" value="Peroxin-3"/>
</dbReference>
<accession>A0A5M8PTB1</accession>
<dbReference type="PANTHER" id="PTHR28080:SF1">
    <property type="entry name" value="PEROXISOMAL BIOGENESIS FACTOR 3"/>
    <property type="match status" value="1"/>
</dbReference>
<dbReference type="PANTHER" id="PTHR28080">
    <property type="entry name" value="PEROXISOMAL BIOGENESIS FACTOR 3"/>
    <property type="match status" value="1"/>
</dbReference>
<feature type="region of interest" description="Disordered" evidence="1">
    <location>
        <begin position="300"/>
        <end position="487"/>
    </location>
</feature>
<dbReference type="EMBL" id="VXIT01000006">
    <property type="protein sequence ID" value="KAA6412225.1"/>
    <property type="molecule type" value="Genomic_DNA"/>
</dbReference>
<feature type="compositionally biased region" description="Low complexity" evidence="1">
    <location>
        <begin position="333"/>
        <end position="345"/>
    </location>
</feature>
<protein>
    <submittedName>
        <fullName evidence="2">Peroxin 3</fullName>
    </submittedName>
</protein>
<name>A0A5M8PTB1_9LECA</name>
<evidence type="ECO:0000313" key="3">
    <source>
        <dbReference type="Proteomes" id="UP000324767"/>
    </source>
</evidence>
<dbReference type="AlphaFoldDB" id="A0A5M8PTB1"/>
<evidence type="ECO:0000256" key="1">
    <source>
        <dbReference type="SAM" id="MobiDB-lite"/>
    </source>
</evidence>
<feature type="compositionally biased region" description="Basic and acidic residues" evidence="1">
    <location>
        <begin position="300"/>
        <end position="323"/>
    </location>
</feature>
<gene>
    <name evidence="2" type="ORF">FRX48_04377</name>
</gene>
<feature type="region of interest" description="Disordered" evidence="1">
    <location>
        <begin position="93"/>
        <end position="131"/>
    </location>
</feature>
<comment type="caution">
    <text evidence="2">The sequence shown here is derived from an EMBL/GenBank/DDBJ whole genome shotgun (WGS) entry which is preliminary data.</text>
</comment>
<organism evidence="2 3">
    <name type="scientific">Lasallia pustulata</name>
    <dbReference type="NCBI Taxonomy" id="136370"/>
    <lineage>
        <taxon>Eukaryota</taxon>
        <taxon>Fungi</taxon>
        <taxon>Dikarya</taxon>
        <taxon>Ascomycota</taxon>
        <taxon>Pezizomycotina</taxon>
        <taxon>Lecanoromycetes</taxon>
        <taxon>OSLEUM clade</taxon>
        <taxon>Umbilicariomycetidae</taxon>
        <taxon>Umbilicariales</taxon>
        <taxon>Umbilicariaceae</taxon>
        <taxon>Lasallia</taxon>
    </lineage>
</organism>
<proteinExistence type="predicted"/>
<feature type="compositionally biased region" description="Basic residues" evidence="1">
    <location>
        <begin position="419"/>
        <end position="462"/>
    </location>
</feature>
<sequence>MLSATRRWLRRNRTSFAIGAGVLGAGYVVGQYVLSKITEARDRMSSDRIARENLRRRFEQNQEDCTFTVLALLPTATEDILVALPVENITHQLQQKKAERTGRSASAGTSEVAPSEMSSGPPSVAGDDGKSLSSFQSEGYIHASQMAASSSGNADMSLQTPRKSKAQLWNEVKIKSITRSYTLLYTVSLLTLLTRIQLNLLGRRNYLSSVVSLASHPLHESTISLENHDDVNAEQEYGSDFETNRKFLTFSWWLLHRGWRDIMERVEAAVKEDFGPLNPREDITMERLSALTLDIRRKVEGTTEEERRDRKWLPHLLPPRDQEEFVLQESGMTTSSPPASATSPSNEDLNDPTNPPPPHHSPKPQHPIPTSPSPPRRDLRPHRLPHLHPHQYPPPRHPLLPPNRHQAPHPSLQTPPRRPGPRPHHPRPRNLHRPPHHPRQHRRRHPPPGPCAHHRQARHHLSRHDTPGAFHRQWRAERVRAGAGERA</sequence>
<feature type="compositionally biased region" description="Basic residues" evidence="1">
    <location>
        <begin position="379"/>
        <end position="389"/>
    </location>
</feature>
<dbReference type="Pfam" id="PF04882">
    <property type="entry name" value="Peroxin-3"/>
    <property type="match status" value="1"/>
</dbReference>
<dbReference type="GO" id="GO:0005778">
    <property type="term" value="C:peroxisomal membrane"/>
    <property type="evidence" value="ECO:0007669"/>
    <property type="project" value="InterPro"/>
</dbReference>
<dbReference type="GO" id="GO:0030674">
    <property type="term" value="F:protein-macromolecule adaptor activity"/>
    <property type="evidence" value="ECO:0007669"/>
    <property type="project" value="TreeGrafter"/>
</dbReference>
<feature type="compositionally biased region" description="Basic and acidic residues" evidence="1">
    <location>
        <begin position="474"/>
        <end position="487"/>
    </location>
</feature>
<feature type="compositionally biased region" description="Pro residues" evidence="1">
    <location>
        <begin position="391"/>
        <end position="401"/>
    </location>
</feature>
<dbReference type="Proteomes" id="UP000324767">
    <property type="component" value="Unassembled WGS sequence"/>
</dbReference>
<dbReference type="OrthoDB" id="45930at2759"/>
<feature type="compositionally biased region" description="Pro residues" evidence="1">
    <location>
        <begin position="353"/>
        <end position="374"/>
    </location>
</feature>
<dbReference type="GO" id="GO:0045046">
    <property type="term" value="P:protein import into peroxisome membrane"/>
    <property type="evidence" value="ECO:0007669"/>
    <property type="project" value="TreeGrafter"/>
</dbReference>
<evidence type="ECO:0000313" key="2">
    <source>
        <dbReference type="EMBL" id="KAA6412225.1"/>
    </source>
</evidence>